<dbReference type="SUPFAM" id="SSF111369">
    <property type="entry name" value="HlyD-like secretion proteins"/>
    <property type="match status" value="3"/>
</dbReference>
<evidence type="ECO:0000256" key="1">
    <source>
        <dbReference type="ARBA" id="ARBA00004167"/>
    </source>
</evidence>
<evidence type="ECO:0000313" key="10">
    <source>
        <dbReference type="EMBL" id="SEI94284.1"/>
    </source>
</evidence>
<evidence type="ECO:0000256" key="2">
    <source>
        <dbReference type="ARBA" id="ARBA00022692"/>
    </source>
</evidence>
<proteinExistence type="predicted"/>
<dbReference type="EMBL" id="FNYS01000007">
    <property type="protein sequence ID" value="SEI94284.1"/>
    <property type="molecule type" value="Genomic_DNA"/>
</dbReference>
<dbReference type="PANTHER" id="PTHR30386">
    <property type="entry name" value="MEMBRANE FUSION SUBUNIT OF EMRAB-TOLC MULTIDRUG EFFLUX PUMP"/>
    <property type="match status" value="1"/>
</dbReference>
<dbReference type="GO" id="GO:0016020">
    <property type="term" value="C:membrane"/>
    <property type="evidence" value="ECO:0007669"/>
    <property type="project" value="UniProtKB-SubCell"/>
</dbReference>
<evidence type="ECO:0000313" key="11">
    <source>
        <dbReference type="Proteomes" id="UP000076630"/>
    </source>
</evidence>
<dbReference type="GeneID" id="82257091"/>
<dbReference type="InterPro" id="IPR058625">
    <property type="entry name" value="MdtA-like_BSH"/>
</dbReference>
<sequence length="381" mass="41844">MEANNNDYKKPLNKKFIIALGAIILFGGGYGVYKYIHSMSHETTDDAQVETKITPIVSKIPGYIKNIYVQDNQTVKKGDTLISLDNTEYVIKVEQAKANYQAAISQLRVAEAGQNTSESTVVSSQAGASTAIANVATAKANIDAAKTQVWRAKNDYERYNRLYESQSITKQQYEQALAAKETAEKQLVVLQEQLKASEKQANAVAQQVNISRSQAVASTSQIDAAKAMVDQAKANLDNAELYLSYTVITAKEDGQISKINLQIGQLIQPGQGLFNTVQKGNIWVVANFKETQMQYMREGQSVKIKVDAFPKHEFEGIINSMSPATGAKFALLPPDNASGNFVKTVQRIPVKITFTNPKDEMLVHVKAGMNVDIDVNIKSGR</sequence>
<keyword evidence="11" id="KW-1185">Reference proteome</keyword>
<keyword evidence="3 6" id="KW-1133">Transmembrane helix</keyword>
<dbReference type="RefSeq" id="WP_038987875.1">
    <property type="nucleotide sequence ID" value="NZ_FNYS01000007.1"/>
</dbReference>
<name>A0A163Z3Y5_9FLAO</name>
<dbReference type="Gene3D" id="1.10.287.470">
    <property type="entry name" value="Helix hairpin bin"/>
    <property type="match status" value="1"/>
</dbReference>
<feature type="transmembrane region" description="Helical" evidence="6">
    <location>
        <begin position="16"/>
        <end position="33"/>
    </location>
</feature>
<dbReference type="PRINTS" id="PR01490">
    <property type="entry name" value="RTXTOXIND"/>
</dbReference>
<dbReference type="EMBL" id="LQNU01000054">
    <property type="protein sequence ID" value="KZE80943.1"/>
    <property type="molecule type" value="Genomic_DNA"/>
</dbReference>
<accession>A0A163Z3Y5</accession>
<keyword evidence="5" id="KW-0175">Coiled coil</keyword>
<evidence type="ECO:0000256" key="6">
    <source>
        <dbReference type="SAM" id="Phobius"/>
    </source>
</evidence>
<dbReference type="Gene3D" id="2.40.50.100">
    <property type="match status" value="1"/>
</dbReference>
<evidence type="ECO:0000259" key="8">
    <source>
        <dbReference type="Pfam" id="PF25954"/>
    </source>
</evidence>
<feature type="coiled-coil region" evidence="5">
    <location>
        <begin position="173"/>
        <end position="242"/>
    </location>
</feature>
<reference evidence="9 11" key="1">
    <citation type="submission" date="2016-01" db="EMBL/GenBank/DDBJ databases">
        <title>Whole genome sequencing of Myroides marinus L41.</title>
        <authorList>
            <person name="Hong K.W."/>
        </authorList>
    </citation>
    <scope>NUCLEOTIDE SEQUENCE [LARGE SCALE GENOMIC DNA]</scope>
    <source>
        <strain evidence="9 11">L41</strain>
    </source>
</reference>
<organism evidence="9 11">
    <name type="scientific">Myroides marinus</name>
    <dbReference type="NCBI Taxonomy" id="703342"/>
    <lineage>
        <taxon>Bacteria</taxon>
        <taxon>Pseudomonadati</taxon>
        <taxon>Bacteroidota</taxon>
        <taxon>Flavobacteriia</taxon>
        <taxon>Flavobacteriales</taxon>
        <taxon>Flavobacteriaceae</taxon>
        <taxon>Myroides</taxon>
    </lineage>
</organism>
<evidence type="ECO:0000259" key="7">
    <source>
        <dbReference type="Pfam" id="PF25917"/>
    </source>
</evidence>
<dbReference type="AlphaFoldDB" id="A0A163Z3Y5"/>
<evidence type="ECO:0000256" key="3">
    <source>
        <dbReference type="ARBA" id="ARBA00022989"/>
    </source>
</evidence>
<feature type="domain" description="CusB-like beta-barrel" evidence="8">
    <location>
        <begin position="281"/>
        <end position="325"/>
    </location>
</feature>
<feature type="domain" description="Multidrug resistance protein MdtA-like barrel-sandwich hybrid" evidence="7">
    <location>
        <begin position="56"/>
        <end position="277"/>
    </location>
</feature>
<evidence type="ECO:0000313" key="9">
    <source>
        <dbReference type="EMBL" id="KZE80943.1"/>
    </source>
</evidence>
<dbReference type="Pfam" id="PF25917">
    <property type="entry name" value="BSH_RND"/>
    <property type="match status" value="1"/>
</dbReference>
<evidence type="ECO:0000256" key="5">
    <source>
        <dbReference type="SAM" id="Coils"/>
    </source>
</evidence>
<dbReference type="Pfam" id="PF25954">
    <property type="entry name" value="Beta-barrel_RND_2"/>
    <property type="match status" value="1"/>
</dbReference>
<keyword evidence="4 6" id="KW-0472">Membrane</keyword>
<dbReference type="Proteomes" id="UP000183077">
    <property type="component" value="Unassembled WGS sequence"/>
</dbReference>
<keyword evidence="2 6" id="KW-0812">Transmembrane</keyword>
<dbReference type="Proteomes" id="UP000076630">
    <property type="component" value="Unassembled WGS sequence"/>
</dbReference>
<reference evidence="10 12" key="2">
    <citation type="submission" date="2016-10" db="EMBL/GenBank/DDBJ databases">
        <authorList>
            <person name="de Groot N.N."/>
        </authorList>
    </citation>
    <scope>NUCLEOTIDE SEQUENCE [LARGE SCALE GENOMIC DNA]</scope>
    <source>
        <strain evidence="10 12">DSM 23048</strain>
    </source>
</reference>
<dbReference type="GO" id="GO:0055085">
    <property type="term" value="P:transmembrane transport"/>
    <property type="evidence" value="ECO:0007669"/>
    <property type="project" value="InterPro"/>
</dbReference>
<gene>
    <name evidence="9" type="ORF">AV926_09205</name>
    <name evidence="10" type="ORF">SAMN04488018_107107</name>
</gene>
<dbReference type="InterPro" id="IPR058792">
    <property type="entry name" value="Beta-barrel_RND_2"/>
</dbReference>
<dbReference type="InterPro" id="IPR050739">
    <property type="entry name" value="MFP"/>
</dbReference>
<evidence type="ECO:0000256" key="4">
    <source>
        <dbReference type="ARBA" id="ARBA00023136"/>
    </source>
</evidence>
<dbReference type="OrthoDB" id="9811754at2"/>
<comment type="subcellular location">
    <subcellularLocation>
        <location evidence="1">Membrane</location>
        <topology evidence="1">Single-pass membrane protein</topology>
    </subcellularLocation>
</comment>
<dbReference type="Gene3D" id="2.40.30.170">
    <property type="match status" value="1"/>
</dbReference>
<protein>
    <submittedName>
        <fullName evidence="10">Membrane fusion protein, multidrug efflux system</fullName>
    </submittedName>
    <submittedName>
        <fullName evidence="9">Secretion protein HlyD</fullName>
    </submittedName>
</protein>
<dbReference type="PANTHER" id="PTHR30386:SF26">
    <property type="entry name" value="TRANSPORT PROTEIN COMB"/>
    <property type="match status" value="1"/>
</dbReference>
<evidence type="ECO:0000313" key="12">
    <source>
        <dbReference type="Proteomes" id="UP000183077"/>
    </source>
</evidence>